<dbReference type="CDD" id="cd00063">
    <property type="entry name" value="FN3"/>
    <property type="match status" value="1"/>
</dbReference>
<feature type="domain" description="Fibronectin type-III" evidence="3">
    <location>
        <begin position="418"/>
        <end position="508"/>
    </location>
</feature>
<dbReference type="PROSITE" id="PS50853">
    <property type="entry name" value="FN3"/>
    <property type="match status" value="1"/>
</dbReference>
<accession>A0A926DBW3</accession>
<dbReference type="SUPFAM" id="SSF50494">
    <property type="entry name" value="Trypsin-like serine proteases"/>
    <property type="match status" value="1"/>
</dbReference>
<evidence type="ECO:0000256" key="2">
    <source>
        <dbReference type="SAM" id="SignalP"/>
    </source>
</evidence>
<dbReference type="AlphaFoldDB" id="A0A926DBW3"/>
<dbReference type="Proteomes" id="UP000620366">
    <property type="component" value="Unassembled WGS sequence"/>
</dbReference>
<dbReference type="PANTHER" id="PTHR22939:SF129">
    <property type="entry name" value="SERINE PROTEASE HTRA2, MITOCHONDRIAL"/>
    <property type="match status" value="1"/>
</dbReference>
<keyword evidence="5" id="KW-1185">Reference proteome</keyword>
<dbReference type="InterPro" id="IPR036116">
    <property type="entry name" value="FN3_sf"/>
</dbReference>
<reference evidence="4" key="1">
    <citation type="submission" date="2020-08" db="EMBL/GenBank/DDBJ databases">
        <title>Genome public.</title>
        <authorList>
            <person name="Liu C."/>
            <person name="Sun Q."/>
        </authorList>
    </citation>
    <scope>NUCLEOTIDE SEQUENCE</scope>
    <source>
        <strain evidence="4">BX7</strain>
    </source>
</reference>
<keyword evidence="2" id="KW-0732">Signal</keyword>
<dbReference type="RefSeq" id="WP_249299877.1">
    <property type="nucleotide sequence ID" value="NZ_JACRSP010000002.1"/>
</dbReference>
<dbReference type="InterPro" id="IPR003961">
    <property type="entry name" value="FN3_dom"/>
</dbReference>
<dbReference type="PANTHER" id="PTHR22939">
    <property type="entry name" value="SERINE PROTEASE FAMILY S1C HTRA-RELATED"/>
    <property type="match status" value="1"/>
</dbReference>
<dbReference type="PRINTS" id="PR00834">
    <property type="entry name" value="PROTEASES2C"/>
</dbReference>
<feature type="signal peptide" evidence="2">
    <location>
        <begin position="1"/>
        <end position="30"/>
    </location>
</feature>
<dbReference type="Gene3D" id="2.40.10.120">
    <property type="match status" value="1"/>
</dbReference>
<sequence length="617" mass="67955">MKRFARPMCAAIVMALLLLTVILPAGAASAYESYAQCLSELGVFKGTGNGFELERAPTRAEGLVMLIRLLGAEQQATALADAEIPFTDVPAWVHGYVAYAYQNGLANGIAADKFGTDNLIDARMYTTFLLRSLGYRDTEGDFTYAKAVEFATGIGLIPSDLNARLASETFVRGHVARMSYDALRFPCKGEQTLLVEKLERDGKLSVGMANKFIATVIDPNQAQTAVDVADNKRSIVLIRAANGDSSWQGSGIILDADGTIATNFHVMDQAEAMMVQFDDGTIYTGEVVVQDYSIEHDLAVIKINKTGLTPVKLGDSNQLKVGESVVAIGSPVGLFNTVSQGVVSSIRDGRIQTSAPISGGSSGGALFNMKGEVIGVTASTIVDGQNLNFAIPVNILKGLSGKRALSLTAFCRETFLNPPQNLRLVREVDGVYYVQFDPVPFADYYNVYYAPPEDMYWYEPYAMVWSEDYSFSVDWIKPGETYEFAVKAVRLGAQSDESNVLTIKRDLSLNSRIPCYSDAWWVPDFSKICGYKENFHYTAYNCVSYYYSVDRFEYIEAYYDLLFDSGYYYDDVMSNELTGDGDSFNVPMYFYNPSIGKGIVCDITSAYGEFQIFTMTQ</sequence>
<dbReference type="InterPro" id="IPR001940">
    <property type="entry name" value="Peptidase_S1C"/>
</dbReference>
<name>A0A926DBW3_9FIRM</name>
<evidence type="ECO:0000313" key="4">
    <source>
        <dbReference type="EMBL" id="MBC8536125.1"/>
    </source>
</evidence>
<proteinExistence type="predicted"/>
<organism evidence="4 5">
    <name type="scientific">Feifania hominis</name>
    <dbReference type="NCBI Taxonomy" id="2763660"/>
    <lineage>
        <taxon>Bacteria</taxon>
        <taxon>Bacillati</taxon>
        <taxon>Bacillota</taxon>
        <taxon>Clostridia</taxon>
        <taxon>Eubacteriales</taxon>
        <taxon>Feifaniaceae</taxon>
        <taxon>Feifania</taxon>
    </lineage>
</organism>
<evidence type="ECO:0000313" key="5">
    <source>
        <dbReference type="Proteomes" id="UP000620366"/>
    </source>
</evidence>
<dbReference type="Pfam" id="PF00395">
    <property type="entry name" value="SLH"/>
    <property type="match status" value="1"/>
</dbReference>
<dbReference type="GO" id="GO:0006508">
    <property type="term" value="P:proteolysis"/>
    <property type="evidence" value="ECO:0007669"/>
    <property type="project" value="InterPro"/>
</dbReference>
<dbReference type="InterPro" id="IPR009003">
    <property type="entry name" value="Peptidase_S1_PA"/>
</dbReference>
<dbReference type="Gene3D" id="2.60.40.10">
    <property type="entry name" value="Immunoglobulins"/>
    <property type="match status" value="1"/>
</dbReference>
<evidence type="ECO:0000256" key="1">
    <source>
        <dbReference type="ARBA" id="ARBA00022737"/>
    </source>
</evidence>
<feature type="chain" id="PRO_5039198018" evidence="2">
    <location>
        <begin position="31"/>
        <end position="617"/>
    </location>
</feature>
<dbReference type="GO" id="GO:0004252">
    <property type="term" value="F:serine-type endopeptidase activity"/>
    <property type="evidence" value="ECO:0007669"/>
    <property type="project" value="InterPro"/>
</dbReference>
<dbReference type="InterPro" id="IPR013783">
    <property type="entry name" value="Ig-like_fold"/>
</dbReference>
<keyword evidence="1" id="KW-0677">Repeat</keyword>
<dbReference type="InterPro" id="IPR001119">
    <property type="entry name" value="SLH_dom"/>
</dbReference>
<dbReference type="SUPFAM" id="SSF49265">
    <property type="entry name" value="Fibronectin type III"/>
    <property type="match status" value="1"/>
</dbReference>
<dbReference type="Pfam" id="PF13365">
    <property type="entry name" value="Trypsin_2"/>
    <property type="match status" value="1"/>
</dbReference>
<gene>
    <name evidence="4" type="ORF">H8695_05395</name>
</gene>
<dbReference type="EMBL" id="JACRSP010000002">
    <property type="protein sequence ID" value="MBC8536125.1"/>
    <property type="molecule type" value="Genomic_DNA"/>
</dbReference>
<protein>
    <submittedName>
        <fullName evidence="4">Trypsin-like peptidase domain-containing protein</fullName>
    </submittedName>
</protein>
<evidence type="ECO:0000259" key="3">
    <source>
        <dbReference type="PROSITE" id="PS50853"/>
    </source>
</evidence>
<comment type="caution">
    <text evidence="4">The sequence shown here is derived from an EMBL/GenBank/DDBJ whole genome shotgun (WGS) entry which is preliminary data.</text>
</comment>